<sequence length="102" mass="11939">MSRHYTFEVGETKDFDSKLINLIDKTLEDLFLSKEPKNDGLNGIYIEPENIYCSKNKKNYSACYHLLPPNDEQGRVNFQYALNKYEIKIIHYAAHHDKSTLP</sequence>
<keyword evidence="3" id="KW-1185">Reference proteome</keyword>
<comment type="caution">
    <text evidence="1">The sequence shown here is derived from an EMBL/GenBank/DDBJ whole genome shotgun (WGS) entry which is preliminary data.</text>
</comment>
<dbReference type="AlphaFoldDB" id="A0A816ECH4"/>
<feature type="non-terminal residue" evidence="1">
    <location>
        <position position="1"/>
    </location>
</feature>
<proteinExistence type="predicted"/>
<evidence type="ECO:0000313" key="3">
    <source>
        <dbReference type="Proteomes" id="UP000663829"/>
    </source>
</evidence>
<dbReference type="EMBL" id="CAJOBC010122080">
    <property type="protein sequence ID" value="CAF4578957.1"/>
    <property type="molecule type" value="Genomic_DNA"/>
</dbReference>
<reference evidence="1" key="1">
    <citation type="submission" date="2021-02" db="EMBL/GenBank/DDBJ databases">
        <authorList>
            <person name="Nowell W R."/>
        </authorList>
    </citation>
    <scope>NUCLEOTIDE SEQUENCE</scope>
</reference>
<name>A0A816ECH4_9BILA</name>
<protein>
    <submittedName>
        <fullName evidence="1">Uncharacterized protein</fullName>
    </submittedName>
</protein>
<organism evidence="1 3">
    <name type="scientific">Didymodactylos carnosus</name>
    <dbReference type="NCBI Taxonomy" id="1234261"/>
    <lineage>
        <taxon>Eukaryota</taxon>
        <taxon>Metazoa</taxon>
        <taxon>Spiralia</taxon>
        <taxon>Gnathifera</taxon>
        <taxon>Rotifera</taxon>
        <taxon>Eurotatoria</taxon>
        <taxon>Bdelloidea</taxon>
        <taxon>Philodinida</taxon>
        <taxon>Philodinidae</taxon>
        <taxon>Didymodactylos</taxon>
    </lineage>
</organism>
<dbReference type="Proteomes" id="UP000681722">
    <property type="component" value="Unassembled WGS sequence"/>
</dbReference>
<evidence type="ECO:0000313" key="2">
    <source>
        <dbReference type="EMBL" id="CAF4578957.1"/>
    </source>
</evidence>
<accession>A0A816ECH4</accession>
<evidence type="ECO:0000313" key="1">
    <source>
        <dbReference type="EMBL" id="CAF1650850.1"/>
    </source>
</evidence>
<gene>
    <name evidence="1" type="ORF">GPM918_LOCUS45509</name>
    <name evidence="2" type="ORF">SRO942_LOCUS48063</name>
</gene>
<dbReference type="EMBL" id="CAJNOQ010051392">
    <property type="protein sequence ID" value="CAF1650850.1"/>
    <property type="molecule type" value="Genomic_DNA"/>
</dbReference>
<dbReference type="Proteomes" id="UP000663829">
    <property type="component" value="Unassembled WGS sequence"/>
</dbReference>